<dbReference type="RefSeq" id="WP_277731262.1">
    <property type="nucleotide sequence ID" value="NZ_CP120733.1"/>
</dbReference>
<protein>
    <submittedName>
        <fullName evidence="1">DUF1284 domain-containing protein</fullName>
    </submittedName>
</protein>
<proteinExistence type="predicted"/>
<reference evidence="1 2" key="1">
    <citation type="submission" date="2023-03" db="EMBL/GenBank/DDBJ databases">
        <title>Complete genome sequence of Tepidibacter sp. SWIR-1, isolated from a deep-sea hydrothermal vent.</title>
        <authorList>
            <person name="Li X."/>
        </authorList>
    </citation>
    <scope>NUCLEOTIDE SEQUENCE [LARGE SCALE GENOMIC DNA]</scope>
    <source>
        <strain evidence="1 2">SWIR-1</strain>
    </source>
</reference>
<dbReference type="Pfam" id="PF06935">
    <property type="entry name" value="DUF1284"/>
    <property type="match status" value="1"/>
</dbReference>
<sequence>MKLRAHHILCIQGYMGNGYDKNFTNNMDQIVKHLKSNPKSKVTIIDSIDCICSKCPNTINNTHCQTQDKVKTLDLNVINLLNIQKNKTYTYDDILDILSTNLSIDKFNRICSNCQWFEYGYCKDALSKLLKIT</sequence>
<keyword evidence="2" id="KW-1185">Reference proteome</keyword>
<accession>A0ABY8E8Y4</accession>
<organism evidence="1 2">
    <name type="scientific">Tepidibacter hydrothermalis</name>
    <dbReference type="NCBI Taxonomy" id="3036126"/>
    <lineage>
        <taxon>Bacteria</taxon>
        <taxon>Bacillati</taxon>
        <taxon>Bacillota</taxon>
        <taxon>Clostridia</taxon>
        <taxon>Peptostreptococcales</taxon>
        <taxon>Peptostreptococcaceae</taxon>
        <taxon>Tepidibacter</taxon>
    </lineage>
</organism>
<evidence type="ECO:0000313" key="2">
    <source>
        <dbReference type="Proteomes" id="UP001222800"/>
    </source>
</evidence>
<evidence type="ECO:0000313" key="1">
    <source>
        <dbReference type="EMBL" id="WFD09337.1"/>
    </source>
</evidence>
<dbReference type="InterPro" id="IPR009702">
    <property type="entry name" value="DUF1284"/>
</dbReference>
<dbReference type="Proteomes" id="UP001222800">
    <property type="component" value="Chromosome"/>
</dbReference>
<dbReference type="EMBL" id="CP120733">
    <property type="protein sequence ID" value="WFD09337.1"/>
    <property type="molecule type" value="Genomic_DNA"/>
</dbReference>
<gene>
    <name evidence="1" type="ORF">P4S50_13185</name>
</gene>
<name>A0ABY8E8Y4_9FIRM</name>